<keyword evidence="1" id="KW-0285">Flavoprotein</keyword>
<dbReference type="GO" id="GO:0016627">
    <property type="term" value="F:oxidoreductase activity, acting on the CH-CH group of donors"/>
    <property type="evidence" value="ECO:0007669"/>
    <property type="project" value="InterPro"/>
</dbReference>
<gene>
    <name evidence="3" type="ORF">EKN06_13980</name>
</gene>
<comment type="caution">
    <text evidence="3">The sequence shown here is derived from an EMBL/GenBank/DDBJ whole genome shotgun (WGS) entry which is preliminary data.</text>
</comment>
<dbReference type="EMBL" id="RXOL01000009">
    <property type="protein sequence ID" value="RVQ65173.1"/>
    <property type="molecule type" value="Genomic_DNA"/>
</dbReference>
<evidence type="ECO:0000313" key="4">
    <source>
        <dbReference type="Proteomes" id="UP000283003"/>
    </source>
</evidence>
<dbReference type="Pfam" id="PF00441">
    <property type="entry name" value="Acyl-CoA_dh_1"/>
    <property type="match status" value="1"/>
</dbReference>
<dbReference type="InterPro" id="IPR009075">
    <property type="entry name" value="AcylCo_DH/oxidase_C"/>
</dbReference>
<evidence type="ECO:0000313" key="3">
    <source>
        <dbReference type="EMBL" id="RVQ65173.1"/>
    </source>
</evidence>
<dbReference type="InterPro" id="IPR036250">
    <property type="entry name" value="AcylCo_DH-like_C"/>
</dbReference>
<accession>A0A437GUS1</accession>
<evidence type="ECO:0000256" key="1">
    <source>
        <dbReference type="ARBA" id="ARBA00022630"/>
    </source>
</evidence>
<name>A0A437GUS1_9SPHN</name>
<dbReference type="Proteomes" id="UP000283003">
    <property type="component" value="Unassembled WGS sequence"/>
</dbReference>
<protein>
    <recommendedName>
        <fullName evidence="2">Acyl-CoA dehydrogenase/oxidase C-terminal domain-containing protein</fullName>
    </recommendedName>
</protein>
<dbReference type="Gene3D" id="1.20.140.10">
    <property type="entry name" value="Butyryl-CoA Dehydrogenase, subunit A, domain 3"/>
    <property type="match status" value="1"/>
</dbReference>
<sequence length="40" mass="4556">MISGLSFTLAGCLQLHGRAAYMNRYAIARLWRDAQTAELW</sequence>
<proteinExistence type="predicted"/>
<dbReference type="SUPFAM" id="SSF47203">
    <property type="entry name" value="Acyl-CoA dehydrogenase C-terminal domain-like"/>
    <property type="match status" value="1"/>
</dbReference>
<dbReference type="AlphaFoldDB" id="A0A437GUS1"/>
<keyword evidence="4" id="KW-1185">Reference proteome</keyword>
<evidence type="ECO:0000259" key="2">
    <source>
        <dbReference type="Pfam" id="PF00441"/>
    </source>
</evidence>
<organism evidence="3 4">
    <name type="scientific">Croceicoccus ponticola</name>
    <dbReference type="NCBI Taxonomy" id="2217664"/>
    <lineage>
        <taxon>Bacteria</taxon>
        <taxon>Pseudomonadati</taxon>
        <taxon>Pseudomonadota</taxon>
        <taxon>Alphaproteobacteria</taxon>
        <taxon>Sphingomonadales</taxon>
        <taxon>Erythrobacteraceae</taxon>
        <taxon>Croceicoccus</taxon>
    </lineage>
</organism>
<feature type="domain" description="Acyl-CoA dehydrogenase/oxidase C-terminal" evidence="2">
    <location>
        <begin position="12"/>
        <end position="40"/>
    </location>
</feature>
<reference evidence="3 4" key="1">
    <citation type="submission" date="2018-12" db="EMBL/GenBank/DDBJ databases">
        <title>Croceicoccus ponticola sp. nov., a lipolytic bacterium isolated from seawater.</title>
        <authorList>
            <person name="Yoon J.-H."/>
        </authorList>
    </citation>
    <scope>NUCLEOTIDE SEQUENCE [LARGE SCALE GENOMIC DNA]</scope>
    <source>
        <strain evidence="3 4">GM-16</strain>
    </source>
</reference>